<gene>
    <name evidence="3" type="ORF">J8273_7856</name>
</gene>
<evidence type="ECO:0000256" key="1">
    <source>
        <dbReference type="SAM" id="MobiDB-lite"/>
    </source>
</evidence>
<feature type="transmembrane region" description="Helical" evidence="2">
    <location>
        <begin position="75"/>
        <end position="96"/>
    </location>
</feature>
<organism evidence="3 4">
    <name type="scientific">Carpediemonas membranifera</name>
    <dbReference type="NCBI Taxonomy" id="201153"/>
    <lineage>
        <taxon>Eukaryota</taxon>
        <taxon>Metamonada</taxon>
        <taxon>Carpediemonas-like organisms</taxon>
        <taxon>Carpediemonas</taxon>
    </lineage>
</organism>
<evidence type="ECO:0000313" key="3">
    <source>
        <dbReference type="EMBL" id="KAG9390505.1"/>
    </source>
</evidence>
<feature type="region of interest" description="Disordered" evidence="1">
    <location>
        <begin position="253"/>
        <end position="275"/>
    </location>
</feature>
<feature type="transmembrane region" description="Helical" evidence="2">
    <location>
        <begin position="44"/>
        <end position="69"/>
    </location>
</feature>
<keyword evidence="2" id="KW-1133">Transmembrane helix</keyword>
<dbReference type="Proteomes" id="UP000717585">
    <property type="component" value="Unassembled WGS sequence"/>
</dbReference>
<sequence length="275" mass="29809">MSTFYCVKARTIDDSTINVVLPDVGMVSRGYRWLLRKSPTSPGIGTWIAVQGLALLILYLTIFICEIFAVPLTPVTVGLSHWLGTSLPVIVFYSVLDANLNQAMWLCAHGDIPTSLTGYIMPKTAGSRAGMAITIGITAINVVTIVIPVLAPIALIVKIVTQPTIGFIKANYPEYTAGDIVKKQVAIFAKNWVWQVAFNILTVFVMIIELLTLFTATLITRPVLHAVGVHYHAAVFGEMVAVSQPTALAGEGLVGNPLRDPAPVTEYQSEEDTRE</sequence>
<protein>
    <submittedName>
        <fullName evidence="3">Uncharacterized protein</fullName>
    </submittedName>
</protein>
<dbReference type="EMBL" id="JAHDYR010000064">
    <property type="protein sequence ID" value="KAG9390505.1"/>
    <property type="molecule type" value="Genomic_DNA"/>
</dbReference>
<evidence type="ECO:0000313" key="4">
    <source>
        <dbReference type="Proteomes" id="UP000717585"/>
    </source>
</evidence>
<keyword evidence="2" id="KW-0812">Transmembrane</keyword>
<reference evidence="3" key="1">
    <citation type="submission" date="2021-05" db="EMBL/GenBank/DDBJ databases">
        <title>A free-living protist that lacks canonical eukaryotic 1 DNA replication and segregation systems.</title>
        <authorList>
            <person name="Salas-Leiva D.E."/>
            <person name="Tromer E.C."/>
            <person name="Curtis B.A."/>
            <person name="Jerlstrom-Hultqvist J."/>
            <person name="Kolisko M."/>
            <person name="Yi Z."/>
            <person name="Salas-Leiva J.S."/>
            <person name="Gallot-Lavallee L."/>
            <person name="Kops G.J.P.L."/>
            <person name="Archibald J.M."/>
            <person name="Simpson A.G.B."/>
            <person name="Roger A.J."/>
        </authorList>
    </citation>
    <scope>NUCLEOTIDE SEQUENCE</scope>
    <source>
        <strain evidence="3">BICM</strain>
    </source>
</reference>
<keyword evidence="2" id="KW-0472">Membrane</keyword>
<name>A0A8J6E7A7_9EUKA</name>
<evidence type="ECO:0000256" key="2">
    <source>
        <dbReference type="SAM" id="Phobius"/>
    </source>
</evidence>
<keyword evidence="4" id="KW-1185">Reference proteome</keyword>
<feature type="transmembrane region" description="Helical" evidence="2">
    <location>
        <begin position="131"/>
        <end position="157"/>
    </location>
</feature>
<dbReference type="AlphaFoldDB" id="A0A8J6E7A7"/>
<proteinExistence type="predicted"/>
<comment type="caution">
    <text evidence="3">The sequence shown here is derived from an EMBL/GenBank/DDBJ whole genome shotgun (WGS) entry which is preliminary data.</text>
</comment>
<feature type="transmembrane region" description="Helical" evidence="2">
    <location>
        <begin position="192"/>
        <end position="214"/>
    </location>
</feature>
<accession>A0A8J6E7A7</accession>